<dbReference type="EMBL" id="CAJPIN010000638">
    <property type="protein sequence ID" value="CAG2053752.1"/>
    <property type="molecule type" value="Genomic_DNA"/>
</dbReference>
<gene>
    <name evidence="2" type="ORF">TPAB3V08_LOCUS798</name>
</gene>
<name>A0ABN7NJT6_TIMPD</name>
<dbReference type="PROSITE" id="PS51910">
    <property type="entry name" value="GH18_2"/>
    <property type="match status" value="1"/>
</dbReference>
<dbReference type="Proteomes" id="UP001153148">
    <property type="component" value="Unassembled WGS sequence"/>
</dbReference>
<keyword evidence="3" id="KW-1185">Reference proteome</keyword>
<dbReference type="PANTHER" id="PTHR11177:SF360">
    <property type="entry name" value="CHITINASE 4-RELATED"/>
    <property type="match status" value="1"/>
</dbReference>
<dbReference type="Gene3D" id="3.20.20.80">
    <property type="entry name" value="Glycosidases"/>
    <property type="match status" value="1"/>
</dbReference>
<sequence>MNYSYIPGVELGASSSIGKPATARYTWDLFYSWTWHASSAICQYQQDGADHWHIEWDDESKVPYGSDGTLWVGYDSPDSLWIKAQYVSDNGLGGAMVWSIDMDDARGTCGNKYHLLKNINTVLRS</sequence>
<reference evidence="2" key="1">
    <citation type="submission" date="2021-03" db="EMBL/GenBank/DDBJ databases">
        <authorList>
            <person name="Tran Van P."/>
        </authorList>
    </citation>
    <scope>NUCLEOTIDE SEQUENCE</scope>
</reference>
<protein>
    <recommendedName>
        <fullName evidence="1">GH18 domain-containing protein</fullName>
    </recommendedName>
</protein>
<proteinExistence type="predicted"/>
<dbReference type="InterPro" id="IPR050314">
    <property type="entry name" value="Glycosyl_Hydrlase_18"/>
</dbReference>
<comment type="caution">
    <text evidence="2">The sequence shown here is derived from an EMBL/GenBank/DDBJ whole genome shotgun (WGS) entry which is preliminary data.</text>
</comment>
<dbReference type="InterPro" id="IPR017853">
    <property type="entry name" value="GH"/>
</dbReference>
<evidence type="ECO:0000313" key="2">
    <source>
        <dbReference type="EMBL" id="CAG2053752.1"/>
    </source>
</evidence>
<evidence type="ECO:0000313" key="3">
    <source>
        <dbReference type="Proteomes" id="UP001153148"/>
    </source>
</evidence>
<dbReference type="InterPro" id="IPR001223">
    <property type="entry name" value="Glyco_hydro18_cat"/>
</dbReference>
<feature type="domain" description="GH18" evidence="1">
    <location>
        <begin position="1"/>
        <end position="125"/>
    </location>
</feature>
<organism evidence="2 3">
    <name type="scientific">Timema podura</name>
    <name type="common">Walking stick</name>
    <dbReference type="NCBI Taxonomy" id="61482"/>
    <lineage>
        <taxon>Eukaryota</taxon>
        <taxon>Metazoa</taxon>
        <taxon>Ecdysozoa</taxon>
        <taxon>Arthropoda</taxon>
        <taxon>Hexapoda</taxon>
        <taxon>Insecta</taxon>
        <taxon>Pterygota</taxon>
        <taxon>Neoptera</taxon>
        <taxon>Polyneoptera</taxon>
        <taxon>Phasmatodea</taxon>
        <taxon>Timematodea</taxon>
        <taxon>Timematoidea</taxon>
        <taxon>Timematidae</taxon>
        <taxon>Timema</taxon>
    </lineage>
</organism>
<dbReference type="SUPFAM" id="SSF51445">
    <property type="entry name" value="(Trans)glycosidases"/>
    <property type="match status" value="1"/>
</dbReference>
<accession>A0ABN7NJT6</accession>
<dbReference type="Pfam" id="PF00704">
    <property type="entry name" value="Glyco_hydro_18"/>
    <property type="match status" value="1"/>
</dbReference>
<dbReference type="PANTHER" id="PTHR11177">
    <property type="entry name" value="CHITINASE"/>
    <property type="match status" value="1"/>
</dbReference>
<evidence type="ECO:0000259" key="1">
    <source>
        <dbReference type="PROSITE" id="PS51910"/>
    </source>
</evidence>